<dbReference type="Proteomes" id="UP000327157">
    <property type="component" value="Unassembled WGS sequence"/>
</dbReference>
<keyword evidence="3" id="KW-1185">Reference proteome</keyword>
<reference evidence="2 3" key="2">
    <citation type="submission" date="2019-11" db="EMBL/GenBank/DDBJ databases">
        <title>A de novo genome assembly of a pear dwarfing rootstock.</title>
        <authorList>
            <person name="Wang F."/>
            <person name="Wang J."/>
            <person name="Li S."/>
            <person name="Zhang Y."/>
            <person name="Fang M."/>
            <person name="Ma L."/>
            <person name="Zhao Y."/>
            <person name="Jiang S."/>
        </authorList>
    </citation>
    <scope>NUCLEOTIDE SEQUENCE [LARGE SCALE GENOMIC DNA]</scope>
    <source>
        <strain evidence="2">S2</strain>
        <tissue evidence="2">Leaf</tissue>
    </source>
</reference>
<evidence type="ECO:0000313" key="2">
    <source>
        <dbReference type="EMBL" id="KAB2600540.1"/>
    </source>
</evidence>
<proteinExistence type="predicted"/>
<reference evidence="2 3" key="1">
    <citation type="submission" date="2019-09" db="EMBL/GenBank/DDBJ databases">
        <authorList>
            <person name="Ou C."/>
        </authorList>
    </citation>
    <scope>NUCLEOTIDE SEQUENCE [LARGE SCALE GENOMIC DNA]</scope>
    <source>
        <strain evidence="2">S2</strain>
        <tissue evidence="2">Leaf</tissue>
    </source>
</reference>
<evidence type="ECO:0000313" key="3">
    <source>
        <dbReference type="Proteomes" id="UP000327157"/>
    </source>
</evidence>
<accession>A0A5N5FH48</accession>
<dbReference type="AlphaFoldDB" id="A0A5N5FH48"/>
<comment type="caution">
    <text evidence="2">The sequence shown here is derived from an EMBL/GenBank/DDBJ whole genome shotgun (WGS) entry which is preliminary data.</text>
</comment>
<name>A0A5N5FH48_9ROSA</name>
<gene>
    <name evidence="2" type="ORF">D8674_040516</name>
</gene>
<sequence>MAPKIAQTQSSCETSEGITTIRRLLNGLHRPRAGLQTSLFFEEAGVHSLGLLWTFQVPIAVENNMPKENWFTLNPFLVKADIFYSKCSSTSDPIIRLEYNSSSFKSYETSFIGFIPFAKKNFAHVLSFVLAQQTYFPQQVQGVKLEWIPLVEALHNFDDVAMGPFLLTHLYHLLYEMTRVLRRYLWFFDQAFQDVFGENATAFYREKFISCIQPRDLAWGVRSDRYEHRLEVYHPNFCSRQLGFRQETKWIKKYEGDLKESHDRLFKVDVGLDEEVANTFVLQEAVTEAERQGAGEGGDVSKLFGDSEGPQATKKPTIASKEEPLGVKMHQKANDLLDTTLKELEGIRKERISQPDASSPSARTTQAFPPQAKSSKFNPKIGEMLHFVEDNSNSMIILILCSKFILLYSSSFASGEGLGNISHSLASKDDPPQ</sequence>
<feature type="region of interest" description="Disordered" evidence="1">
    <location>
        <begin position="291"/>
        <end position="317"/>
    </location>
</feature>
<organism evidence="2 3">
    <name type="scientific">Pyrus ussuriensis x Pyrus communis</name>
    <dbReference type="NCBI Taxonomy" id="2448454"/>
    <lineage>
        <taxon>Eukaryota</taxon>
        <taxon>Viridiplantae</taxon>
        <taxon>Streptophyta</taxon>
        <taxon>Embryophyta</taxon>
        <taxon>Tracheophyta</taxon>
        <taxon>Spermatophyta</taxon>
        <taxon>Magnoliopsida</taxon>
        <taxon>eudicotyledons</taxon>
        <taxon>Gunneridae</taxon>
        <taxon>Pentapetalae</taxon>
        <taxon>rosids</taxon>
        <taxon>fabids</taxon>
        <taxon>Rosales</taxon>
        <taxon>Rosaceae</taxon>
        <taxon>Amygdaloideae</taxon>
        <taxon>Maleae</taxon>
        <taxon>Pyrus</taxon>
    </lineage>
</organism>
<feature type="region of interest" description="Disordered" evidence="1">
    <location>
        <begin position="351"/>
        <end position="375"/>
    </location>
</feature>
<protein>
    <submittedName>
        <fullName evidence="2">Uncharacterized protein</fullName>
    </submittedName>
</protein>
<evidence type="ECO:0000256" key="1">
    <source>
        <dbReference type="SAM" id="MobiDB-lite"/>
    </source>
</evidence>
<dbReference type="EMBL" id="SMOL01000741">
    <property type="protein sequence ID" value="KAB2600540.1"/>
    <property type="molecule type" value="Genomic_DNA"/>
</dbReference>
<feature type="compositionally biased region" description="Polar residues" evidence="1">
    <location>
        <begin position="355"/>
        <end position="375"/>
    </location>
</feature>
<dbReference type="OrthoDB" id="1166685at2759"/>